<dbReference type="SUPFAM" id="SSF52833">
    <property type="entry name" value="Thioredoxin-like"/>
    <property type="match status" value="2"/>
</dbReference>
<dbReference type="EMBL" id="JNBR01000137">
    <property type="protein sequence ID" value="OQR96638.1"/>
    <property type="molecule type" value="Genomic_DNA"/>
</dbReference>
<dbReference type="AlphaFoldDB" id="A0A1V9ZF66"/>
<dbReference type="PROSITE" id="PS00763">
    <property type="entry name" value="GLUTATHIONE_PEROXID_2"/>
    <property type="match status" value="1"/>
</dbReference>
<dbReference type="OrthoDB" id="446890at2759"/>
<keyword evidence="2 5" id="KW-0575">Peroxidase</keyword>
<gene>
    <name evidence="5" type="ORF">ACHHYP_14457</name>
</gene>
<protein>
    <submittedName>
        <fullName evidence="5">Glutathione peroxidase</fullName>
    </submittedName>
</protein>
<dbReference type="PANTHER" id="PTHR11592">
    <property type="entry name" value="GLUTATHIONE PEROXIDASE"/>
    <property type="match status" value="1"/>
</dbReference>
<proteinExistence type="inferred from homology"/>
<dbReference type="GO" id="GO:0004601">
    <property type="term" value="F:peroxidase activity"/>
    <property type="evidence" value="ECO:0007669"/>
    <property type="project" value="UniProtKB-KW"/>
</dbReference>
<dbReference type="InterPro" id="IPR036249">
    <property type="entry name" value="Thioredoxin-like_sf"/>
</dbReference>
<dbReference type="Gene3D" id="3.40.30.10">
    <property type="entry name" value="Glutaredoxin"/>
    <property type="match status" value="2"/>
</dbReference>
<evidence type="ECO:0000256" key="4">
    <source>
        <dbReference type="ARBA" id="ARBA00023002"/>
    </source>
</evidence>
<dbReference type="CDD" id="cd00340">
    <property type="entry name" value="GSH_Peroxidase"/>
    <property type="match status" value="2"/>
</dbReference>
<keyword evidence="4" id="KW-0560">Oxidoreductase</keyword>
<dbReference type="InterPro" id="IPR029760">
    <property type="entry name" value="GPX_CS"/>
</dbReference>
<keyword evidence="3" id="KW-0712">Selenocysteine</keyword>
<reference evidence="5 6" key="1">
    <citation type="journal article" date="2014" name="Genome Biol. Evol.">
        <title>The secreted proteins of Achlya hypogyna and Thraustotheca clavata identify the ancestral oomycete secretome and reveal gene acquisitions by horizontal gene transfer.</title>
        <authorList>
            <person name="Misner I."/>
            <person name="Blouin N."/>
            <person name="Leonard G."/>
            <person name="Richards T.A."/>
            <person name="Lane C.E."/>
        </authorList>
    </citation>
    <scope>NUCLEOTIDE SEQUENCE [LARGE SCALE GENOMIC DNA]</scope>
    <source>
        <strain evidence="5 6">ATCC 48635</strain>
    </source>
</reference>
<evidence type="ECO:0000256" key="2">
    <source>
        <dbReference type="ARBA" id="ARBA00022559"/>
    </source>
</evidence>
<keyword evidence="6" id="KW-1185">Reference proteome</keyword>
<evidence type="ECO:0000256" key="3">
    <source>
        <dbReference type="ARBA" id="ARBA00022933"/>
    </source>
</evidence>
<dbReference type="STRING" id="1202772.A0A1V9ZF66"/>
<evidence type="ECO:0000256" key="1">
    <source>
        <dbReference type="ARBA" id="ARBA00006926"/>
    </source>
</evidence>
<evidence type="ECO:0000313" key="5">
    <source>
        <dbReference type="EMBL" id="OQR96638.1"/>
    </source>
</evidence>
<organism evidence="5 6">
    <name type="scientific">Achlya hypogyna</name>
    <name type="common">Oomycete</name>
    <name type="synonym">Protoachlya hypogyna</name>
    <dbReference type="NCBI Taxonomy" id="1202772"/>
    <lineage>
        <taxon>Eukaryota</taxon>
        <taxon>Sar</taxon>
        <taxon>Stramenopiles</taxon>
        <taxon>Oomycota</taxon>
        <taxon>Saprolegniomycetes</taxon>
        <taxon>Saprolegniales</taxon>
        <taxon>Achlyaceae</taxon>
        <taxon>Achlya</taxon>
    </lineage>
</organism>
<name>A0A1V9ZF66_ACHHY</name>
<dbReference type="PROSITE" id="PS51355">
    <property type="entry name" value="GLUTATHIONE_PEROXID_3"/>
    <property type="match status" value="2"/>
</dbReference>
<dbReference type="PANTHER" id="PTHR11592:SF134">
    <property type="entry name" value="PHOSPHOLIPID HYDROPEROXIDE GLUTATHIONE PEROXIDASE"/>
    <property type="match status" value="1"/>
</dbReference>
<evidence type="ECO:0000313" key="6">
    <source>
        <dbReference type="Proteomes" id="UP000243579"/>
    </source>
</evidence>
<comment type="similarity">
    <text evidence="1">Belongs to the glutathione peroxidase family.</text>
</comment>
<accession>A0A1V9ZF66</accession>
<dbReference type="Pfam" id="PF00255">
    <property type="entry name" value="GSHPx"/>
    <property type="match status" value="2"/>
</dbReference>
<sequence>MLNYTQLAELDRQYRDRGLQILLYPCNQWGQEPGSHEEILAFAQSFGTTFTVFEKGDVNGSRTQPVFKYLKSKLRGTLVSTIKWNFTKFLIDRRGQPVKRLGGFTPPIHMVDDIVSTDIHGVLVPMETFRGRVCLVVNVNYTQLVELDRKYRARGLEILGFPCNQFGGQEPGTPEEILAFVATFGVKFRLFEKADVNGEHTQEVYRFLKSRLEGDITWNFAKFLVDRHGTPVKRYEPKIAPFEIEADIEAALAEA</sequence>
<dbReference type="Proteomes" id="UP000243579">
    <property type="component" value="Unassembled WGS sequence"/>
</dbReference>
<comment type="caution">
    <text evidence="5">The sequence shown here is derived from an EMBL/GenBank/DDBJ whole genome shotgun (WGS) entry which is preliminary data.</text>
</comment>
<dbReference type="InterPro" id="IPR000889">
    <property type="entry name" value="Glutathione_peroxidase"/>
</dbReference>
<dbReference type="GO" id="GO:0006979">
    <property type="term" value="P:response to oxidative stress"/>
    <property type="evidence" value="ECO:0007669"/>
    <property type="project" value="InterPro"/>
</dbReference>